<evidence type="ECO:0000313" key="2">
    <source>
        <dbReference type="EMBL" id="KAK4503075.1"/>
    </source>
</evidence>
<keyword evidence="3" id="KW-1185">Reference proteome</keyword>
<keyword evidence="1" id="KW-0732">Signal</keyword>
<gene>
    <name evidence="2" type="ORF">PRZ48_006502</name>
</gene>
<accession>A0ABR0ENL5</accession>
<evidence type="ECO:0000313" key="3">
    <source>
        <dbReference type="Proteomes" id="UP001305779"/>
    </source>
</evidence>
<comment type="caution">
    <text evidence="2">The sequence shown here is derived from an EMBL/GenBank/DDBJ whole genome shotgun (WGS) entry which is preliminary data.</text>
</comment>
<dbReference type="EMBL" id="JAXOVC010000004">
    <property type="protein sequence ID" value="KAK4503075.1"/>
    <property type="molecule type" value="Genomic_DNA"/>
</dbReference>
<dbReference type="Proteomes" id="UP001305779">
    <property type="component" value="Unassembled WGS sequence"/>
</dbReference>
<reference evidence="2 3" key="1">
    <citation type="journal article" date="2023" name="G3 (Bethesda)">
        <title>A chromosome-level genome assembly of Zasmidium syzygii isolated from banana leaves.</title>
        <authorList>
            <person name="van Westerhoven A.C."/>
            <person name="Mehrabi R."/>
            <person name="Talebi R."/>
            <person name="Steentjes M.B.F."/>
            <person name="Corcolon B."/>
            <person name="Chong P.A."/>
            <person name="Kema G.H.J."/>
            <person name="Seidl M.F."/>
        </authorList>
    </citation>
    <scope>NUCLEOTIDE SEQUENCE [LARGE SCALE GENOMIC DNA]</scope>
    <source>
        <strain evidence="2 3">P124</strain>
    </source>
</reference>
<organism evidence="2 3">
    <name type="scientific">Zasmidium cellare</name>
    <name type="common">Wine cellar mold</name>
    <name type="synonym">Racodium cellare</name>
    <dbReference type="NCBI Taxonomy" id="395010"/>
    <lineage>
        <taxon>Eukaryota</taxon>
        <taxon>Fungi</taxon>
        <taxon>Dikarya</taxon>
        <taxon>Ascomycota</taxon>
        <taxon>Pezizomycotina</taxon>
        <taxon>Dothideomycetes</taxon>
        <taxon>Dothideomycetidae</taxon>
        <taxon>Mycosphaerellales</taxon>
        <taxon>Mycosphaerellaceae</taxon>
        <taxon>Zasmidium</taxon>
    </lineage>
</organism>
<sequence length="145" mass="15080">MLTPTTTLTSLLSLVLLATTTLALPTTDNPIPIFKRSNSATTHGASAPGDTHCDVSFGDAYYVHVGEPWNGGAGCDNLYNSLSDRGWGGITGWSCQPDGGPDANGWQPTYLGFNAPAGNQPQISDALAAAFRNPDGSGPGFWCAY</sequence>
<feature type="chain" id="PRO_5046380296" evidence="1">
    <location>
        <begin position="24"/>
        <end position="145"/>
    </location>
</feature>
<name>A0ABR0ENL5_ZASCE</name>
<evidence type="ECO:0000256" key="1">
    <source>
        <dbReference type="SAM" id="SignalP"/>
    </source>
</evidence>
<feature type="signal peptide" evidence="1">
    <location>
        <begin position="1"/>
        <end position="23"/>
    </location>
</feature>
<protein>
    <submittedName>
        <fullName evidence="2">Uncharacterized protein</fullName>
    </submittedName>
</protein>
<proteinExistence type="predicted"/>